<dbReference type="GO" id="GO:0000030">
    <property type="term" value="F:mannosyltransferase activity"/>
    <property type="evidence" value="ECO:0007669"/>
    <property type="project" value="TreeGrafter"/>
</dbReference>
<evidence type="ECO:0000256" key="10">
    <source>
        <dbReference type="ARBA" id="ARBA00023180"/>
    </source>
</evidence>
<dbReference type="PANTHER" id="PTHR28533:SF1">
    <property type="entry name" value="PROTEIN PBN1"/>
    <property type="match status" value="1"/>
</dbReference>
<evidence type="ECO:0000256" key="8">
    <source>
        <dbReference type="ARBA" id="ARBA00022989"/>
    </source>
</evidence>
<keyword evidence="5 11" id="KW-0337">GPI-anchor biosynthesis</keyword>
<evidence type="ECO:0000256" key="9">
    <source>
        <dbReference type="ARBA" id="ARBA00023136"/>
    </source>
</evidence>
<dbReference type="InterPro" id="IPR013233">
    <property type="entry name" value="PIG-X/PBN1"/>
</dbReference>
<keyword evidence="10" id="KW-0325">Glycoprotein</keyword>
<evidence type="ECO:0000256" key="6">
    <source>
        <dbReference type="ARBA" id="ARBA00022692"/>
    </source>
</evidence>
<feature type="transmembrane region" description="Helical" evidence="11">
    <location>
        <begin position="404"/>
        <end position="427"/>
    </location>
</feature>
<dbReference type="AlphaFoldDB" id="A0A9P8LCT3"/>
<dbReference type="GO" id="GO:0005789">
    <property type="term" value="C:endoplasmic reticulum membrane"/>
    <property type="evidence" value="ECO:0007669"/>
    <property type="project" value="UniProtKB-SubCell"/>
</dbReference>
<evidence type="ECO:0000256" key="7">
    <source>
        <dbReference type="ARBA" id="ARBA00022824"/>
    </source>
</evidence>
<proteinExistence type="inferred from homology"/>
<protein>
    <recommendedName>
        <fullName evidence="4 11">Protein PBN1</fullName>
    </recommendedName>
</protein>
<dbReference type="GO" id="GO:1990529">
    <property type="term" value="C:glycosylphosphatidylinositol-mannosyltransferase I complex"/>
    <property type="evidence" value="ECO:0007669"/>
    <property type="project" value="TreeGrafter"/>
</dbReference>
<evidence type="ECO:0000256" key="11">
    <source>
        <dbReference type="RuleBase" id="RU366056"/>
    </source>
</evidence>
<keyword evidence="9 11" id="KW-0472">Membrane</keyword>
<comment type="similarity">
    <text evidence="3 11">Belongs to the PIGX family.</text>
</comment>
<evidence type="ECO:0000256" key="5">
    <source>
        <dbReference type="ARBA" id="ARBA00022502"/>
    </source>
</evidence>
<organism evidence="12 13">
    <name type="scientific">Trichoglossum hirsutum</name>
    <dbReference type="NCBI Taxonomy" id="265104"/>
    <lineage>
        <taxon>Eukaryota</taxon>
        <taxon>Fungi</taxon>
        <taxon>Dikarya</taxon>
        <taxon>Ascomycota</taxon>
        <taxon>Pezizomycotina</taxon>
        <taxon>Geoglossomycetes</taxon>
        <taxon>Geoglossales</taxon>
        <taxon>Geoglossaceae</taxon>
        <taxon>Trichoglossum</taxon>
    </lineage>
</organism>
<dbReference type="Proteomes" id="UP000750711">
    <property type="component" value="Unassembled WGS sequence"/>
</dbReference>
<comment type="function">
    <text evidence="11">Required for proper folding and/or the stability of a subset of proteins in the endoplasmic reticulum. Component of glycosylphosphatidylinositol-mannosyltransferase 1 which transfers the first of the 4 mannoses in the GPI-anchor precursors during GPI-anchor biosynthesis. Probably acts by stabilizing the mannosyltransferase GPI14.</text>
</comment>
<keyword evidence="13" id="KW-1185">Reference proteome</keyword>
<sequence>MRQRITYLQNATEPFDPASLKVTDRSFALHSLKAAREARITFGFHELPQEKSFIRLPLISERFSSSSAFQYHQPLASLKELITYIHQKICPSSDSACHDRALALLSASYLDIDYDTISHSLVLNAFWEQAPDSGLWNDVFEVIGDKDKVEIGILANEDPLEPEELKLGGWLTVVGEDEKPSPTLFSFPSRHHISSPPSLSEFSVSFIYPTGLHPTLRIEFPTSSKSISPGELCALHAYLTLPSYLFADRYQLSDPLFLQSKGIKGLRGLYGEMDLEAPNWVIEKWGSSMLVEIATPDGDRSSAATSSWTVDIPLHLRYLAPRSGGGATNVEVPWPVVFWACRAEEGSKMSVNPFDRVNLGYDGLFGPKTMFYHLSPQPTNYSGLLLETVGVPVLDSDKARVIEIGTVAAVMLGFLWVCWKLCLAGVGSMRTQEIAKKDRKD</sequence>
<dbReference type="EMBL" id="JAGHQM010000498">
    <property type="protein sequence ID" value="KAH0559885.1"/>
    <property type="molecule type" value="Genomic_DNA"/>
</dbReference>
<evidence type="ECO:0000256" key="3">
    <source>
        <dbReference type="ARBA" id="ARBA00010345"/>
    </source>
</evidence>
<keyword evidence="7 11" id="KW-0256">Endoplasmic reticulum</keyword>
<comment type="caution">
    <text evidence="12">The sequence shown here is derived from an EMBL/GenBank/DDBJ whole genome shotgun (WGS) entry which is preliminary data.</text>
</comment>
<name>A0A9P8LCT3_9PEZI</name>
<evidence type="ECO:0000256" key="1">
    <source>
        <dbReference type="ARBA" id="ARBA00004643"/>
    </source>
</evidence>
<evidence type="ECO:0000256" key="4">
    <source>
        <dbReference type="ARBA" id="ARBA00020410"/>
    </source>
</evidence>
<evidence type="ECO:0000256" key="2">
    <source>
        <dbReference type="ARBA" id="ARBA00004687"/>
    </source>
</evidence>
<comment type="pathway">
    <text evidence="2 11">Glycolipid biosynthesis; glycosylphosphatidylinositol-anchor biosynthesis.</text>
</comment>
<dbReference type="PANTHER" id="PTHR28533">
    <property type="entry name" value="PROTEIN PBN1"/>
    <property type="match status" value="1"/>
</dbReference>
<comment type="subcellular location">
    <subcellularLocation>
        <location evidence="11">Endoplasmic reticulum membrane</location>
        <topology evidence="11">Single-pass membrane protein</topology>
    </subcellularLocation>
    <subcellularLocation>
        <location evidence="1">Endoplasmic reticulum membrane</location>
        <topology evidence="1">Single-pass type III membrane protein</topology>
    </subcellularLocation>
</comment>
<dbReference type="Pfam" id="PF08320">
    <property type="entry name" value="PIG-X"/>
    <property type="match status" value="1"/>
</dbReference>
<keyword evidence="6 11" id="KW-0812">Transmembrane</keyword>
<keyword evidence="8 11" id="KW-1133">Transmembrane helix</keyword>
<evidence type="ECO:0000313" key="12">
    <source>
        <dbReference type="EMBL" id="KAH0559885.1"/>
    </source>
</evidence>
<dbReference type="InterPro" id="IPR042322">
    <property type="entry name" value="Pbn1"/>
</dbReference>
<dbReference type="GO" id="GO:0006506">
    <property type="term" value="P:GPI anchor biosynthetic process"/>
    <property type="evidence" value="ECO:0007669"/>
    <property type="project" value="UniProtKB-KW"/>
</dbReference>
<gene>
    <name evidence="12" type="ORF">GP486_003597</name>
</gene>
<reference evidence="12" key="1">
    <citation type="submission" date="2021-03" db="EMBL/GenBank/DDBJ databases">
        <title>Comparative genomics and phylogenomic investigation of the class Geoglossomycetes provide insights into ecological specialization and systematics.</title>
        <authorList>
            <person name="Melie T."/>
            <person name="Pirro S."/>
            <person name="Miller A.N."/>
            <person name="Quandt A."/>
        </authorList>
    </citation>
    <scope>NUCLEOTIDE SEQUENCE</scope>
    <source>
        <strain evidence="12">CAQ_001_2017</strain>
    </source>
</reference>
<accession>A0A9P8LCT3</accession>
<evidence type="ECO:0000313" key="13">
    <source>
        <dbReference type="Proteomes" id="UP000750711"/>
    </source>
</evidence>
<dbReference type="SMART" id="SM00780">
    <property type="entry name" value="PIG-X"/>
    <property type="match status" value="1"/>
</dbReference>